<dbReference type="InterPro" id="IPR011110">
    <property type="entry name" value="Reg_prop"/>
</dbReference>
<evidence type="ECO:0000313" key="9">
    <source>
        <dbReference type="Proteomes" id="UP000613768"/>
    </source>
</evidence>
<dbReference type="PROSITE" id="PS50109">
    <property type="entry name" value="HIS_KIN"/>
    <property type="match status" value="1"/>
</dbReference>
<feature type="coiled-coil region" evidence="4">
    <location>
        <begin position="819"/>
        <end position="853"/>
    </location>
</feature>
<dbReference type="PRINTS" id="PR00344">
    <property type="entry name" value="BCTRLSENSOR"/>
</dbReference>
<dbReference type="SMART" id="SM00388">
    <property type="entry name" value="HisKA"/>
    <property type="match status" value="1"/>
</dbReference>
<dbReference type="InterPro" id="IPR003594">
    <property type="entry name" value="HATPase_dom"/>
</dbReference>
<dbReference type="Gene3D" id="1.10.287.130">
    <property type="match status" value="1"/>
</dbReference>
<feature type="chain" id="PRO_5043755693" description="histidine kinase" evidence="6">
    <location>
        <begin position="28"/>
        <end position="1107"/>
    </location>
</feature>
<dbReference type="InterPro" id="IPR004358">
    <property type="entry name" value="Sig_transdc_His_kin-like_C"/>
</dbReference>
<gene>
    <name evidence="8" type="ORF">IFO71_01025</name>
</gene>
<keyword evidence="9" id="KW-1185">Reference proteome</keyword>
<dbReference type="SMART" id="SM00387">
    <property type="entry name" value="HATPase_c"/>
    <property type="match status" value="1"/>
</dbReference>
<feature type="transmembrane region" description="Helical" evidence="5">
    <location>
        <begin position="785"/>
        <end position="808"/>
    </location>
</feature>
<evidence type="ECO:0000259" key="7">
    <source>
        <dbReference type="PROSITE" id="PS50109"/>
    </source>
</evidence>
<evidence type="ECO:0000256" key="2">
    <source>
        <dbReference type="ARBA" id="ARBA00012438"/>
    </source>
</evidence>
<dbReference type="Gene3D" id="2.60.40.10">
    <property type="entry name" value="Immunoglobulins"/>
    <property type="match status" value="1"/>
</dbReference>
<dbReference type="PANTHER" id="PTHR43547">
    <property type="entry name" value="TWO-COMPONENT HISTIDINE KINASE"/>
    <property type="match status" value="1"/>
</dbReference>
<dbReference type="Gene3D" id="2.130.10.10">
    <property type="entry name" value="YVTN repeat-like/Quinoprotein amine dehydrogenase"/>
    <property type="match status" value="2"/>
</dbReference>
<name>A0AAW3ZDP0_9GAMM</name>
<reference evidence="8 9" key="1">
    <citation type="submission" date="2020-09" db="EMBL/GenBank/DDBJ databases">
        <title>Pseudoxanthomonas sp. CAU 1598 isolated from sand of Yaerae Beach.</title>
        <authorList>
            <person name="Kim W."/>
        </authorList>
    </citation>
    <scope>NUCLEOTIDE SEQUENCE [LARGE SCALE GENOMIC DNA]</scope>
    <source>
        <strain evidence="8 9">CAU 1598</strain>
    </source>
</reference>
<feature type="signal peptide" evidence="6">
    <location>
        <begin position="1"/>
        <end position="27"/>
    </location>
</feature>
<keyword evidence="5" id="KW-0812">Transmembrane</keyword>
<keyword evidence="5" id="KW-1133">Transmembrane helix</keyword>
<dbReference type="GO" id="GO:0000155">
    <property type="term" value="F:phosphorelay sensor kinase activity"/>
    <property type="evidence" value="ECO:0007669"/>
    <property type="project" value="InterPro"/>
</dbReference>
<evidence type="ECO:0000313" key="8">
    <source>
        <dbReference type="EMBL" id="MBD8524313.1"/>
    </source>
</evidence>
<dbReference type="SUPFAM" id="SSF101898">
    <property type="entry name" value="NHL repeat"/>
    <property type="match status" value="1"/>
</dbReference>
<feature type="domain" description="Histidine kinase" evidence="7">
    <location>
        <begin position="869"/>
        <end position="1102"/>
    </location>
</feature>
<dbReference type="Pfam" id="PF02518">
    <property type="entry name" value="HATPase_c"/>
    <property type="match status" value="1"/>
</dbReference>
<accession>A0AAW3ZDP0</accession>
<evidence type="ECO:0000256" key="6">
    <source>
        <dbReference type="SAM" id="SignalP"/>
    </source>
</evidence>
<keyword evidence="4" id="KW-0175">Coiled coil</keyword>
<evidence type="ECO:0000256" key="4">
    <source>
        <dbReference type="SAM" id="Coils"/>
    </source>
</evidence>
<dbReference type="SUPFAM" id="SSF47384">
    <property type="entry name" value="Homodimeric domain of signal transducing histidine kinase"/>
    <property type="match status" value="1"/>
</dbReference>
<dbReference type="InterPro" id="IPR015943">
    <property type="entry name" value="WD40/YVTN_repeat-like_dom_sf"/>
</dbReference>
<dbReference type="PANTHER" id="PTHR43547:SF2">
    <property type="entry name" value="HYBRID SIGNAL TRANSDUCTION HISTIDINE KINASE C"/>
    <property type="match status" value="1"/>
</dbReference>
<evidence type="ECO:0000256" key="1">
    <source>
        <dbReference type="ARBA" id="ARBA00000085"/>
    </source>
</evidence>
<keyword evidence="5" id="KW-0472">Membrane</keyword>
<comment type="caution">
    <text evidence="8">The sequence shown here is derived from an EMBL/GenBank/DDBJ whole genome shotgun (WGS) entry which is preliminary data.</text>
</comment>
<evidence type="ECO:0000256" key="5">
    <source>
        <dbReference type="SAM" id="Phobius"/>
    </source>
</evidence>
<dbReference type="SUPFAM" id="SSF55874">
    <property type="entry name" value="ATPase domain of HSP90 chaperone/DNA topoisomerase II/histidine kinase"/>
    <property type="match status" value="1"/>
</dbReference>
<dbReference type="InterPro" id="IPR003661">
    <property type="entry name" value="HisK_dim/P_dom"/>
</dbReference>
<keyword evidence="6" id="KW-0732">Signal</keyword>
<dbReference type="EMBL" id="JACYTR010000001">
    <property type="protein sequence ID" value="MBD8524313.1"/>
    <property type="molecule type" value="Genomic_DNA"/>
</dbReference>
<dbReference type="InterPro" id="IPR011123">
    <property type="entry name" value="Y_Y_Y"/>
</dbReference>
<dbReference type="AlphaFoldDB" id="A0AAW3ZDP0"/>
<organism evidence="8 9">
    <name type="scientific">Pseudomarimonas arenosa</name>
    <dbReference type="NCBI Taxonomy" id="2774145"/>
    <lineage>
        <taxon>Bacteria</taxon>
        <taxon>Pseudomonadati</taxon>
        <taxon>Pseudomonadota</taxon>
        <taxon>Gammaproteobacteria</taxon>
        <taxon>Lysobacterales</taxon>
        <taxon>Lysobacteraceae</taxon>
        <taxon>Pseudomarimonas</taxon>
    </lineage>
</organism>
<keyword evidence="3" id="KW-0597">Phosphoprotein</keyword>
<dbReference type="RefSeq" id="WP_192027653.1">
    <property type="nucleotide sequence ID" value="NZ_JACYTR010000001.1"/>
</dbReference>
<dbReference type="Proteomes" id="UP000613768">
    <property type="component" value="Unassembled WGS sequence"/>
</dbReference>
<dbReference type="Gene3D" id="3.30.565.10">
    <property type="entry name" value="Histidine kinase-like ATPase, C-terminal domain"/>
    <property type="match status" value="1"/>
</dbReference>
<dbReference type="Pfam" id="PF07494">
    <property type="entry name" value="Reg_prop"/>
    <property type="match status" value="3"/>
</dbReference>
<dbReference type="Pfam" id="PF07495">
    <property type="entry name" value="Y_Y_Y"/>
    <property type="match status" value="1"/>
</dbReference>
<comment type="catalytic activity">
    <reaction evidence="1">
        <text>ATP + protein L-histidine = ADP + protein N-phospho-L-histidine.</text>
        <dbReference type="EC" id="2.7.13.3"/>
    </reaction>
</comment>
<protein>
    <recommendedName>
        <fullName evidence="2">histidine kinase</fullName>
        <ecNumber evidence="2">2.7.13.3</ecNumber>
    </recommendedName>
</protein>
<proteinExistence type="predicted"/>
<dbReference type="CDD" id="cd00082">
    <property type="entry name" value="HisKA"/>
    <property type="match status" value="1"/>
</dbReference>
<sequence>MHVPDFCRGYVWVSVLLLALLCAPASAAIPPAFVRIDDQGAIPDQVLTALAQGRGGFIWIGTAGGLVRYDGYRFQRFSHRPDDPHSMPGNLVRSILVAGDGRIWIGTDVDGLAALDPLSGKFTRFRHQPDRSDSLVNGALFALAESAEGGLWVGSVDGGLSYQPPGATHFEQHAPTLPNGRLLRINVLLVDAQGTLWIGTPTGLFRKPPGAAVQALPGQDELSRQLADSTVYSLLLAADGSLWVGTREGHLFRLQEPHSAEPRLERLPVESGVSGVTQSAYALAQVGDRIWVGLQDGIDIRDADGVVVEHIEHRPAESSSPAGSDLRALLVDRAGLVWAGGFGSGLQWHDPGARAIGVLRDTQSEAGAQQNNVTAILQRRNGELWLGTRGVGVRVLDSALRPLRQLTPGSSELPALELAWVTALAEGPDGSVWLGSREGLWRLSADGKQLVNVVATDRPAGLSVRRLLAQEDGQLWVGARNTLLNFDPRSGRLRSVGSERLPQDINALQLDREGVLWVGAVAGLFRLLPGEMELRAVDAVPGSELAHSSVLGLLVDSQQRLWIDTPLGLHRLRTAAEGFHFDRIALRGSALEDESQPLDGDFGANLQQDGEGRVWSQRYVFDPQRNSTYVLTRADGVDFGTGWYRSYASMLDGRLLFGGSEGVLVVDPQHFRPWTYEAPLRTTEWRVQGRVRAIGSGPEGFVLSPQDRSFALEFAALDFSLPEANRYRYRLLGFDQGWNQVDAGYRVASYSNLWPGEYWLEVQGSNRTGRLSGQMLRLPISIEPAWWQTPWTMLAAILLLLALGHAALRWRTRQIARQASKLRRLVDSQTGQLREAKQRAEQALTDLMATQQQLVQSEKLAALGQLVAGVAHEVNTPLGVALTAASHLQEATHASSRKFAEGSLRRSELEQWQRTSQESVQMILRSLERASELVKRFKQLAIDSRHENPVSMELADLARDLADTARVTLKQQSVEVALTVSGNGELITYPGALFQIMTQLAFNAALYAWPEGAETCSGSFSIECRLTETELLVRVADDGVGMSAETVARAFDPFFTTHRSRGAGLGLHMVHNLVCRTLRGSIELSSEPGKGACFELRLPRRVVHPSG</sequence>
<dbReference type="EC" id="2.7.13.3" evidence="2"/>
<dbReference type="InterPro" id="IPR005467">
    <property type="entry name" value="His_kinase_dom"/>
</dbReference>
<dbReference type="SUPFAM" id="SSF63829">
    <property type="entry name" value="Calcium-dependent phosphotriesterase"/>
    <property type="match status" value="2"/>
</dbReference>
<evidence type="ECO:0000256" key="3">
    <source>
        <dbReference type="ARBA" id="ARBA00022553"/>
    </source>
</evidence>
<dbReference type="InterPro" id="IPR036890">
    <property type="entry name" value="HATPase_C_sf"/>
</dbReference>
<dbReference type="InterPro" id="IPR013783">
    <property type="entry name" value="Ig-like_fold"/>
</dbReference>
<dbReference type="InterPro" id="IPR036097">
    <property type="entry name" value="HisK_dim/P_sf"/>
</dbReference>